<name>A0ABT2VIB6_9PSED</name>
<reference evidence="1" key="2">
    <citation type="submission" date="2022-09" db="EMBL/GenBank/DDBJ databases">
        <authorList>
            <person name="Cesa-Luna C."/>
            <person name="Girard L."/>
            <person name="Lood C."/>
            <person name="Hofte M."/>
            <person name="De Mot R."/>
        </authorList>
    </citation>
    <scope>NUCLEOTIDE SEQUENCE</scope>
    <source>
        <strain evidence="1">COR51</strain>
    </source>
</reference>
<dbReference type="InterPro" id="IPR028958">
    <property type="entry name" value="Imm42"/>
</dbReference>
<reference evidence="1" key="3">
    <citation type="journal article" date="2023" name="mSystems">
        <title>Charting the Lipopeptidome of Nonpathogenic Pseudomonas.</title>
        <authorList>
            <person name="Cesa-Luna C."/>
            <person name="Geudens N."/>
            <person name="Girard L."/>
            <person name="De Roo V."/>
            <person name="Maklad H.R."/>
            <person name="Martins J.C."/>
            <person name="Hofte M."/>
            <person name="De Mot R."/>
        </authorList>
    </citation>
    <scope>NUCLEOTIDE SEQUENCE</scope>
    <source>
        <strain evidence="1">COR51</strain>
    </source>
</reference>
<keyword evidence="2" id="KW-1185">Reference proteome</keyword>
<reference evidence="1" key="1">
    <citation type="journal article" date="2022" name="Microbiol. Spectr.">
        <title>An Nuclear Magnetic Resonance Fingerprint Matching Approach for the Identification and Structural Re-Evaluation of Pseudomonas Lipopeptides.</title>
        <authorList>
            <person name="De Roo V."/>
            <person name="Verleysen Y."/>
            <person name="Kovacs B."/>
            <person name="De Vleeschouwer M."/>
            <person name="Muangkaew P."/>
            <person name="Girard L."/>
            <person name="Hofte M."/>
            <person name="De Mot R."/>
            <person name="Madder A."/>
            <person name="Geudens N."/>
            <person name="Martins J.C."/>
        </authorList>
    </citation>
    <scope>NUCLEOTIDE SEQUENCE</scope>
    <source>
        <strain evidence="1">COR51</strain>
    </source>
</reference>
<dbReference type="RefSeq" id="WP_262952928.1">
    <property type="nucleotide sequence ID" value="NZ_JAOSLA010000072.1"/>
</dbReference>
<evidence type="ECO:0000313" key="1">
    <source>
        <dbReference type="EMBL" id="MCU7241398.1"/>
    </source>
</evidence>
<dbReference type="Pfam" id="PF15593">
    <property type="entry name" value="Imm42"/>
    <property type="match status" value="1"/>
</dbReference>
<dbReference type="Proteomes" id="UP001139994">
    <property type="component" value="Unassembled WGS sequence"/>
</dbReference>
<comment type="caution">
    <text evidence="1">The sequence shown here is derived from an EMBL/GenBank/DDBJ whole genome shotgun (WGS) entry which is preliminary data.</text>
</comment>
<sequence length="152" mass="16809">MIAGDPDRFALQFQVVGAWNVQGDSWKNGLLCVYAGGVRIYDAVEALELRSALSFFSGIRLPDSTADLIYEDREVFDNARAYFSGEIGDLLPGIADFSATEAEDSGFILYFQMERDGDRLVWSRDDGHTVEGLKLETGTVAAVIEQLKTCRL</sequence>
<organism evidence="1 2">
    <name type="scientific">Pseudomonas peradeniyensis</name>
    <dbReference type="NCBI Taxonomy" id="2745488"/>
    <lineage>
        <taxon>Bacteria</taxon>
        <taxon>Pseudomonadati</taxon>
        <taxon>Pseudomonadota</taxon>
        <taxon>Gammaproteobacteria</taxon>
        <taxon>Pseudomonadales</taxon>
        <taxon>Pseudomonadaceae</taxon>
        <taxon>Pseudomonas</taxon>
    </lineage>
</organism>
<accession>A0ABT2VIB6</accession>
<dbReference type="EMBL" id="JAOSLA010000072">
    <property type="protein sequence ID" value="MCU7241398.1"/>
    <property type="molecule type" value="Genomic_DNA"/>
</dbReference>
<protein>
    <submittedName>
        <fullName evidence="1">Immunity 42 family protein</fullName>
    </submittedName>
</protein>
<evidence type="ECO:0000313" key="2">
    <source>
        <dbReference type="Proteomes" id="UP001139994"/>
    </source>
</evidence>
<proteinExistence type="predicted"/>
<gene>
    <name evidence="1" type="ORF">OC929_25420</name>
</gene>